<dbReference type="EMBL" id="JACHWQ010000002">
    <property type="protein sequence ID" value="MBB2975286.1"/>
    <property type="molecule type" value="Genomic_DNA"/>
</dbReference>
<comment type="caution">
    <text evidence="1">The sequence shown here is derived from an EMBL/GenBank/DDBJ whole genome shotgun (WGS) entry which is preliminary data.</text>
</comment>
<name>A0A7W4V1S2_9MICO</name>
<sequence>MAESLLARTVGTDLLRPFRLQDSAIFVAEAIVVSRCGSESEA</sequence>
<evidence type="ECO:0000313" key="2">
    <source>
        <dbReference type="Proteomes" id="UP000529310"/>
    </source>
</evidence>
<gene>
    <name evidence="1" type="ORF">FHX49_000852</name>
</gene>
<organism evidence="1 2">
    <name type="scientific">Microbacterium endophyticum</name>
    <dbReference type="NCBI Taxonomy" id="1526412"/>
    <lineage>
        <taxon>Bacteria</taxon>
        <taxon>Bacillati</taxon>
        <taxon>Actinomycetota</taxon>
        <taxon>Actinomycetes</taxon>
        <taxon>Micrococcales</taxon>
        <taxon>Microbacteriaceae</taxon>
        <taxon>Microbacterium</taxon>
    </lineage>
</organism>
<proteinExistence type="predicted"/>
<protein>
    <submittedName>
        <fullName evidence="1">Uncharacterized protein</fullName>
    </submittedName>
</protein>
<evidence type="ECO:0000313" key="1">
    <source>
        <dbReference type="EMBL" id="MBB2975286.1"/>
    </source>
</evidence>
<reference evidence="1 2" key="1">
    <citation type="submission" date="2020-08" db="EMBL/GenBank/DDBJ databases">
        <title>Sequencing the genomes of 1000 actinobacteria strains.</title>
        <authorList>
            <person name="Klenk H.-P."/>
        </authorList>
    </citation>
    <scope>NUCLEOTIDE SEQUENCE [LARGE SCALE GENOMIC DNA]</scope>
    <source>
        <strain evidence="1 2">DSM 27099</strain>
    </source>
</reference>
<keyword evidence="2" id="KW-1185">Reference proteome</keyword>
<dbReference type="RefSeq" id="WP_260149071.1">
    <property type="nucleotide sequence ID" value="NZ_CP049255.1"/>
</dbReference>
<dbReference type="Proteomes" id="UP000529310">
    <property type="component" value="Unassembled WGS sequence"/>
</dbReference>
<accession>A0A7W4V1S2</accession>
<dbReference type="AlphaFoldDB" id="A0A7W4V1S2"/>